<dbReference type="EMBL" id="CP022603">
    <property type="protein sequence ID" value="ASV84226.1"/>
    <property type="molecule type" value="Genomic_DNA"/>
</dbReference>
<gene>
    <name evidence="2" type="ORF">CES85_5018</name>
</gene>
<dbReference type="KEGG" id="och:CES85_5018"/>
<reference evidence="2 3" key="1">
    <citation type="submission" date="2017-07" db="EMBL/GenBank/DDBJ databases">
        <title>Phylogenetic study on the rhizospheric bacterium Ochrobactrum sp. A44.</title>
        <authorList>
            <person name="Krzyzanowska D.M."/>
            <person name="Ossowicki A."/>
            <person name="Rajewska M."/>
            <person name="Maciag T."/>
            <person name="Kaczynski Z."/>
            <person name="Czerwicka M."/>
            <person name="Jafra S."/>
        </authorList>
    </citation>
    <scope>NUCLEOTIDE SEQUENCE [LARGE SCALE GENOMIC DNA]</scope>
    <source>
        <strain evidence="2 3">A44</strain>
    </source>
</reference>
<evidence type="ECO:0000313" key="2">
    <source>
        <dbReference type="EMBL" id="ASV84226.1"/>
    </source>
</evidence>
<protein>
    <submittedName>
        <fullName evidence="2">Transposase DDE domain protein</fullName>
    </submittedName>
</protein>
<dbReference type="AlphaFoldDB" id="A0A248UC42"/>
<accession>A0A248UC42</accession>
<feature type="domain" description="Transposase DDE" evidence="1">
    <location>
        <begin position="4"/>
        <end position="46"/>
    </location>
</feature>
<dbReference type="Pfam" id="PF13737">
    <property type="entry name" value="DDE_Tnp_1_5"/>
    <property type="match status" value="1"/>
</dbReference>
<dbReference type="Proteomes" id="UP000215256">
    <property type="component" value="Chromosome 2"/>
</dbReference>
<name>A0A248UC42_9HYPH</name>
<proteinExistence type="predicted"/>
<dbReference type="InterPro" id="IPR025668">
    <property type="entry name" value="Tnp_DDE_dom"/>
</dbReference>
<sequence length="69" mass="7621">MCGIVFNQPLRQTEGLMTSLLQLMGVDLPAPDHTTLSRRCSSLSLLKASDRHKTTAPDEPFMFLSTAQD</sequence>
<evidence type="ECO:0000259" key="1">
    <source>
        <dbReference type="Pfam" id="PF13737"/>
    </source>
</evidence>
<organism evidence="2 3">
    <name type="scientific">Ochrobactrum quorumnocens</name>
    <dbReference type="NCBI Taxonomy" id="271865"/>
    <lineage>
        <taxon>Bacteria</taxon>
        <taxon>Pseudomonadati</taxon>
        <taxon>Pseudomonadota</taxon>
        <taxon>Alphaproteobacteria</taxon>
        <taxon>Hyphomicrobiales</taxon>
        <taxon>Brucellaceae</taxon>
        <taxon>Brucella/Ochrobactrum group</taxon>
        <taxon>Ochrobactrum</taxon>
    </lineage>
</organism>
<evidence type="ECO:0000313" key="3">
    <source>
        <dbReference type="Proteomes" id="UP000215256"/>
    </source>
</evidence>